<feature type="transmembrane region" description="Helical" evidence="1">
    <location>
        <begin position="249"/>
        <end position="268"/>
    </location>
</feature>
<dbReference type="Pfam" id="PF00892">
    <property type="entry name" value="EamA"/>
    <property type="match status" value="1"/>
</dbReference>
<proteinExistence type="predicted"/>
<keyword evidence="1" id="KW-1133">Transmembrane helix</keyword>
<gene>
    <name evidence="3" type="ORF">SAMN05877838_1034</name>
</gene>
<feature type="transmembrane region" description="Helical" evidence="1">
    <location>
        <begin position="12"/>
        <end position="35"/>
    </location>
</feature>
<feature type="domain" description="EamA" evidence="2">
    <location>
        <begin position="18"/>
        <end position="144"/>
    </location>
</feature>
<protein>
    <submittedName>
        <fullName evidence="3">EamA domain-containing membrane protein RarD</fullName>
    </submittedName>
</protein>
<feature type="transmembrane region" description="Helical" evidence="1">
    <location>
        <begin position="74"/>
        <end position="92"/>
    </location>
</feature>
<dbReference type="EMBL" id="OCPC01000001">
    <property type="protein sequence ID" value="SOE15139.1"/>
    <property type="molecule type" value="Genomic_DNA"/>
</dbReference>
<dbReference type="PANTHER" id="PTHR22911:SF137">
    <property type="entry name" value="SOLUTE CARRIER FAMILY 35 MEMBER G2-RELATED"/>
    <property type="match status" value="1"/>
</dbReference>
<organism evidence="3 4">
    <name type="scientific">Hoeflea halophila</name>
    <dbReference type="NCBI Taxonomy" id="714899"/>
    <lineage>
        <taxon>Bacteria</taxon>
        <taxon>Pseudomonadati</taxon>
        <taxon>Pseudomonadota</taxon>
        <taxon>Alphaproteobacteria</taxon>
        <taxon>Hyphomicrobiales</taxon>
        <taxon>Rhizobiaceae</taxon>
        <taxon>Hoeflea</taxon>
    </lineage>
</organism>
<feature type="transmembrane region" description="Helical" evidence="1">
    <location>
        <begin position="47"/>
        <end position="65"/>
    </location>
</feature>
<name>A0A286I6V8_9HYPH</name>
<feature type="transmembrane region" description="Helical" evidence="1">
    <location>
        <begin position="156"/>
        <end position="176"/>
    </location>
</feature>
<evidence type="ECO:0000259" key="2">
    <source>
        <dbReference type="Pfam" id="PF00892"/>
    </source>
</evidence>
<feature type="transmembrane region" description="Helical" evidence="1">
    <location>
        <begin position="104"/>
        <end position="123"/>
    </location>
</feature>
<evidence type="ECO:0000313" key="4">
    <source>
        <dbReference type="Proteomes" id="UP000219465"/>
    </source>
</evidence>
<dbReference type="Proteomes" id="UP000219465">
    <property type="component" value="Unassembled WGS sequence"/>
</dbReference>
<feature type="transmembrane region" description="Helical" evidence="1">
    <location>
        <begin position="274"/>
        <end position="292"/>
    </location>
</feature>
<feature type="transmembrane region" description="Helical" evidence="1">
    <location>
        <begin position="130"/>
        <end position="150"/>
    </location>
</feature>
<dbReference type="GO" id="GO:0016020">
    <property type="term" value="C:membrane"/>
    <property type="evidence" value="ECO:0007669"/>
    <property type="project" value="InterPro"/>
</dbReference>
<keyword evidence="1" id="KW-0812">Transmembrane</keyword>
<dbReference type="SUPFAM" id="SSF103481">
    <property type="entry name" value="Multidrug resistance efflux transporter EmrE"/>
    <property type="match status" value="2"/>
</dbReference>
<dbReference type="RefSeq" id="WP_097105630.1">
    <property type="nucleotide sequence ID" value="NZ_OCPC01000001.1"/>
</dbReference>
<keyword evidence="4" id="KW-1185">Reference proteome</keyword>
<feature type="transmembrane region" description="Helical" evidence="1">
    <location>
        <begin position="218"/>
        <end position="237"/>
    </location>
</feature>
<dbReference type="OrthoDB" id="6105449at2"/>
<reference evidence="4" key="1">
    <citation type="submission" date="2017-08" db="EMBL/GenBank/DDBJ databases">
        <authorList>
            <person name="Varghese N."/>
            <person name="Submissions S."/>
        </authorList>
    </citation>
    <scope>NUCLEOTIDE SEQUENCE [LARGE SCALE GENOMIC DNA]</scope>
    <source>
        <strain evidence="4">KCTC 23107</strain>
    </source>
</reference>
<evidence type="ECO:0000313" key="3">
    <source>
        <dbReference type="EMBL" id="SOE15139.1"/>
    </source>
</evidence>
<sequence>MNIEHSNHPQLFGTGLATLAVVAASVGFGLVPYFARSLTAEGMAPHAIAFYRYAFAAIVLLPFVWRGRNQRNPLLWGLAAGMAMGLGWVGYVRAVEVAPVSTAGVLYMTYPVFTLVIAWLMFGDVPQRRAILASLMVVVAALLATSPDVISAQQVPALVLSLAAPLGFAFGINVLVHKLSVLSPVLRIASASLGSVIGLLPLMAATPLAGLVPFTASGWWLVMGIAFGSALVPQLLFTVAAPVIGTARTAIAGSFELPTMFLVGWFAFAEPVGLTQWVACAIVVSAIALTPGRSIRSVAANVALEGEKGVSR</sequence>
<keyword evidence="1" id="KW-0472">Membrane</keyword>
<feature type="transmembrane region" description="Helical" evidence="1">
    <location>
        <begin position="188"/>
        <end position="212"/>
    </location>
</feature>
<dbReference type="InterPro" id="IPR000620">
    <property type="entry name" value="EamA_dom"/>
</dbReference>
<dbReference type="InterPro" id="IPR037185">
    <property type="entry name" value="EmrE-like"/>
</dbReference>
<dbReference type="AlphaFoldDB" id="A0A286I6V8"/>
<evidence type="ECO:0000256" key="1">
    <source>
        <dbReference type="SAM" id="Phobius"/>
    </source>
</evidence>
<dbReference type="PANTHER" id="PTHR22911">
    <property type="entry name" value="ACYL-MALONYL CONDENSING ENZYME-RELATED"/>
    <property type="match status" value="1"/>
</dbReference>
<accession>A0A286I6V8</accession>